<evidence type="ECO:0000256" key="2">
    <source>
        <dbReference type="ARBA" id="ARBA00022448"/>
    </source>
</evidence>
<comment type="subcellular location">
    <subcellularLocation>
        <location evidence="6">Cell membrane</location>
        <topology evidence="6">Multi-pass membrane protein</topology>
    </subcellularLocation>
    <subcellularLocation>
        <location evidence="1">Membrane</location>
        <topology evidence="1">Multi-pass membrane protein</topology>
    </subcellularLocation>
</comment>
<dbReference type="InterPro" id="IPR035906">
    <property type="entry name" value="MetI-like_sf"/>
</dbReference>
<sequence>MGVNPADGLARGGDRPAGRGRSAAGRLPRTGQPGAPTPWAARSNGAVTAPPDDCLARNEWICGAYLSTRRQILLDAVVQHLQLTFLSVLTGLLVALPLAVLARRRRWAAGPVLAVTTVLYTIPSLAMFSLLLPLYGLSATLVVAGLVLYSLTLLVRNILAGLRAVPEEIRQAALGLGYGPVRLLLAVELPLALPTAMAGLRIATVSAVSLVTVGAIVGFGGLGNLIYAGMNTYFKAQVLTASVLCVLIAVAADLLLLGVQRLITPWTRAARA</sequence>
<evidence type="ECO:0000256" key="3">
    <source>
        <dbReference type="ARBA" id="ARBA00022692"/>
    </source>
</evidence>
<keyword evidence="4 6" id="KW-1133">Transmembrane helix</keyword>
<dbReference type="SUPFAM" id="SSF161098">
    <property type="entry name" value="MetI-like"/>
    <property type="match status" value="1"/>
</dbReference>
<feature type="transmembrane region" description="Helical" evidence="6">
    <location>
        <begin position="83"/>
        <end position="101"/>
    </location>
</feature>
<feature type="compositionally biased region" description="Low complexity" evidence="7">
    <location>
        <begin position="19"/>
        <end position="29"/>
    </location>
</feature>
<evidence type="ECO:0000256" key="1">
    <source>
        <dbReference type="ARBA" id="ARBA00004141"/>
    </source>
</evidence>
<evidence type="ECO:0000259" key="8">
    <source>
        <dbReference type="PROSITE" id="PS50928"/>
    </source>
</evidence>
<evidence type="ECO:0000256" key="7">
    <source>
        <dbReference type="SAM" id="MobiDB-lite"/>
    </source>
</evidence>
<feature type="transmembrane region" description="Helical" evidence="6">
    <location>
        <begin position="108"/>
        <end position="128"/>
    </location>
</feature>
<evidence type="ECO:0000313" key="10">
    <source>
        <dbReference type="Proteomes" id="UP000663908"/>
    </source>
</evidence>
<evidence type="ECO:0000313" key="9">
    <source>
        <dbReference type="EMBL" id="QTE02588.1"/>
    </source>
</evidence>
<keyword evidence="2 6" id="KW-0813">Transport</keyword>
<keyword evidence="5 6" id="KW-0472">Membrane</keyword>
<dbReference type="InterPro" id="IPR051204">
    <property type="entry name" value="ABC_transp_perm/SBD"/>
</dbReference>
<evidence type="ECO:0000256" key="4">
    <source>
        <dbReference type="ARBA" id="ARBA00022989"/>
    </source>
</evidence>
<feature type="transmembrane region" description="Helical" evidence="6">
    <location>
        <begin position="202"/>
        <end position="227"/>
    </location>
</feature>
<organism evidence="9 10">
    <name type="scientific">Streptomyces cyanogenus</name>
    <dbReference type="NCBI Taxonomy" id="80860"/>
    <lineage>
        <taxon>Bacteria</taxon>
        <taxon>Bacillati</taxon>
        <taxon>Actinomycetota</taxon>
        <taxon>Actinomycetes</taxon>
        <taxon>Kitasatosporales</taxon>
        <taxon>Streptomycetaceae</taxon>
        <taxon>Streptomyces</taxon>
    </lineage>
</organism>
<dbReference type="Pfam" id="PF00528">
    <property type="entry name" value="BPD_transp_1"/>
    <property type="match status" value="1"/>
</dbReference>
<evidence type="ECO:0000256" key="5">
    <source>
        <dbReference type="ARBA" id="ARBA00023136"/>
    </source>
</evidence>
<dbReference type="PROSITE" id="PS50928">
    <property type="entry name" value="ABC_TM1"/>
    <property type="match status" value="1"/>
</dbReference>
<dbReference type="InterPro" id="IPR000515">
    <property type="entry name" value="MetI-like"/>
</dbReference>
<dbReference type="Proteomes" id="UP000663908">
    <property type="component" value="Chromosome"/>
</dbReference>
<evidence type="ECO:0000256" key="6">
    <source>
        <dbReference type="RuleBase" id="RU363032"/>
    </source>
</evidence>
<dbReference type="PANTHER" id="PTHR30177">
    <property type="entry name" value="GLYCINE BETAINE/L-PROLINE TRANSPORT SYSTEM PERMEASE PROTEIN PROW"/>
    <property type="match status" value="1"/>
</dbReference>
<dbReference type="PANTHER" id="PTHR30177:SF4">
    <property type="entry name" value="OSMOPROTECTANT IMPORT PERMEASE PROTEIN OSMW"/>
    <property type="match status" value="1"/>
</dbReference>
<comment type="similarity">
    <text evidence="6">Belongs to the binding-protein-dependent transport system permease family.</text>
</comment>
<name>A0ABX7U0M8_STRCY</name>
<accession>A0ABX7U0M8</accession>
<feature type="domain" description="ABC transmembrane type-1" evidence="8">
    <location>
        <begin position="77"/>
        <end position="256"/>
    </location>
</feature>
<keyword evidence="3 6" id="KW-0812">Transmembrane</keyword>
<feature type="transmembrane region" description="Helical" evidence="6">
    <location>
        <begin position="134"/>
        <end position="155"/>
    </location>
</feature>
<feature type="region of interest" description="Disordered" evidence="7">
    <location>
        <begin position="1"/>
        <end position="44"/>
    </location>
</feature>
<dbReference type="EMBL" id="CP071839">
    <property type="protein sequence ID" value="QTE02588.1"/>
    <property type="molecule type" value="Genomic_DNA"/>
</dbReference>
<dbReference type="CDD" id="cd06261">
    <property type="entry name" value="TM_PBP2"/>
    <property type="match status" value="1"/>
</dbReference>
<protein>
    <submittedName>
        <fullName evidence="9">Choline transport system permease protein OpuBB</fullName>
    </submittedName>
</protein>
<proteinExistence type="inferred from homology"/>
<reference evidence="9 10" key="1">
    <citation type="submission" date="2021-03" db="EMBL/GenBank/DDBJ databases">
        <title>Complete genome sequence of Streptomyces cyanogenus S136, producer of anticancer angucycline landomycin A.</title>
        <authorList>
            <person name="Hrab P."/>
            <person name="Ruckert C."/>
            <person name="Busche T."/>
            <person name="Ostash I."/>
            <person name="Kalinowski J."/>
            <person name="Fedorenko V."/>
            <person name="Yushchuk O."/>
            <person name="Ostash B."/>
        </authorList>
    </citation>
    <scope>NUCLEOTIDE SEQUENCE [LARGE SCALE GENOMIC DNA]</scope>
    <source>
        <strain evidence="9 10">S136</strain>
    </source>
</reference>
<gene>
    <name evidence="9" type="primary">opuBB1</name>
    <name evidence="9" type="ORF">S1361_34980</name>
</gene>
<feature type="transmembrane region" description="Helical" evidence="6">
    <location>
        <begin position="239"/>
        <end position="259"/>
    </location>
</feature>
<dbReference type="Gene3D" id="1.10.3720.10">
    <property type="entry name" value="MetI-like"/>
    <property type="match status" value="1"/>
</dbReference>
<keyword evidence="10" id="KW-1185">Reference proteome</keyword>